<dbReference type="EMBL" id="CP066802">
    <property type="protein sequence ID" value="QQM67643.1"/>
    <property type="molecule type" value="Genomic_DNA"/>
</dbReference>
<dbReference type="KEGG" id="awe:JG540_01795"/>
<evidence type="ECO:0000313" key="1">
    <source>
        <dbReference type="EMBL" id="QQM67643.1"/>
    </source>
</evidence>
<sequence>MATPTVPGQQAAGSAGLRQVVVASRSGDPLGARSWEDATIPATSLKGMLSSAYEAVTASRMRVFREHDHVLTHRRTTQESTFLYPVLLVPREDGSGLRARVMLGMNPKPRNPHEWNNPRYVCAAVLPDSLYVAANFLEADGMYVFTGSADRSKQRGDRARAEERLTELRAVTPHFKEIDFSVELEHFYSKQKRAIVNKVGNAFFCRSKKDNAEKQFGLRGIVVRTTPQAGQSLIDTKHSEFVFFDKNKQSTFLPVDDGVLNNLVEVLHSYLANIRTLEQQELRRRACGASSDSNTRKSSDPSTWLVDVLDKGKYGAPGRNAGREQILSFLEDLASKLAKHNRGIPLFATVRQGRITELSPSQVGRRADGTAVAPAVLAEEARTRPALRMEEASPGDRLWGFVADGKMDGQDQGAALRGRVRIEAVEPEPSGGSESFLQLPASGSNGWLLPTLASPKPSTGFPYLRRTDGGALDEKTTRAHTFQRGQTLIRKVYPTHRLLRDKQIAAVPGVSNLNGDSGSADTVIGSYLAPGARFRTRIHFDGLEPAELAVLLWLLSPERLVPQSERHTDGGQGIGYHHIGLGKPLGLGAVEVRATRVVRRSSKTIGQGYQSLSSCLGLDGESLDAELESTLSDLPSDFEKSLPVRAFQRAAFGWRSGTVSYPGAGEAANGDLSPIINWFKEREENRVNHKLNGKQLSRKYDLPPLATSAD</sequence>
<dbReference type="RefSeq" id="WP_200276394.1">
    <property type="nucleotide sequence ID" value="NZ_CP066802.1"/>
</dbReference>
<organism evidence="1 2">
    <name type="scientific">Actinomyces weissii</name>
    <dbReference type="NCBI Taxonomy" id="675090"/>
    <lineage>
        <taxon>Bacteria</taxon>
        <taxon>Bacillati</taxon>
        <taxon>Actinomycetota</taxon>
        <taxon>Actinomycetes</taxon>
        <taxon>Actinomycetales</taxon>
        <taxon>Actinomycetaceae</taxon>
        <taxon>Actinomyces</taxon>
    </lineage>
</organism>
<accession>A0A7T7MA50</accession>
<dbReference type="Proteomes" id="UP000595895">
    <property type="component" value="Chromosome"/>
</dbReference>
<gene>
    <name evidence="1" type="ORF">JG540_01795</name>
</gene>
<evidence type="ECO:0000313" key="2">
    <source>
        <dbReference type="Proteomes" id="UP000595895"/>
    </source>
</evidence>
<evidence type="ECO:0008006" key="3">
    <source>
        <dbReference type="Google" id="ProtNLM"/>
    </source>
</evidence>
<keyword evidence="2" id="KW-1185">Reference proteome</keyword>
<reference evidence="1 2" key="1">
    <citation type="submission" date="2020-12" db="EMBL/GenBank/DDBJ databases">
        <authorList>
            <person name="Zhou J."/>
        </authorList>
    </citation>
    <scope>NUCLEOTIDE SEQUENCE [LARGE SCALE GENOMIC DNA]</scope>
    <source>
        <strain evidence="1 2">CCUG 61299</strain>
    </source>
</reference>
<name>A0A7T7MA50_9ACTO</name>
<protein>
    <recommendedName>
        <fullName evidence="3">TIGR03986 family CRISPR-associated RAMP protein</fullName>
    </recommendedName>
</protein>
<dbReference type="AlphaFoldDB" id="A0A7T7MA50"/>
<proteinExistence type="predicted"/>